<proteinExistence type="predicted"/>
<dbReference type="KEGG" id="hja:BST95_05210"/>
<comment type="caution">
    <text evidence="2">The sequence shown here is derived from an EMBL/GenBank/DDBJ whole genome shotgun (WGS) entry which is preliminary data.</text>
</comment>
<keyword evidence="3" id="KW-1185">Reference proteome</keyword>
<keyword evidence="1" id="KW-0812">Transmembrane</keyword>
<gene>
    <name evidence="2" type="ORF">C0029_13775</name>
</gene>
<dbReference type="AlphaFoldDB" id="A0AAP8MD86"/>
<feature type="transmembrane region" description="Helical" evidence="1">
    <location>
        <begin position="180"/>
        <end position="200"/>
    </location>
</feature>
<dbReference type="InterPro" id="IPR022134">
    <property type="entry name" value="DUF3667"/>
</dbReference>
<evidence type="ECO:0000256" key="1">
    <source>
        <dbReference type="SAM" id="Phobius"/>
    </source>
</evidence>
<name>A0AAP8MD86_9GAMM</name>
<keyword evidence="1" id="KW-0472">Membrane</keyword>
<feature type="transmembrane region" description="Helical" evidence="1">
    <location>
        <begin position="207"/>
        <end position="226"/>
    </location>
</feature>
<evidence type="ECO:0000313" key="3">
    <source>
        <dbReference type="Proteomes" id="UP000235162"/>
    </source>
</evidence>
<dbReference type="Proteomes" id="UP000235162">
    <property type="component" value="Unassembled WGS sequence"/>
</dbReference>
<sequence length="295" mass="33045">MEQQRCRNCGHQVDGEYCSNCGQREGRADRRFMDLAGEIVGDVSDVDSRFWRTLVSLLFRPGYLTAEFIAGRRARYLPPLRLYLVFSFIVFLVMAIDASNALESGNGVEVVDESGEVVAFDPNDVADAFVGEDGAEPEVSIGIADEQSPQWMQDLQARLEGNARQLNDDPSEFIEDMVSFLPQMMFILLPLFAFLMLLAYLFSPFHYLQHLVFALHYHSFVYLLYLVDQLIGYGGIEIGGWLALWLVAYLPLALRTCYDSSVKGAIAKSLFIYSAYLVLLVQAFAGVALIALAML</sequence>
<evidence type="ECO:0000313" key="2">
    <source>
        <dbReference type="EMBL" id="PLW85675.1"/>
    </source>
</evidence>
<reference evidence="2 3" key="1">
    <citation type="submission" date="2018-01" db="EMBL/GenBank/DDBJ databases">
        <title>The draft genome sequence of Halioglobus japonicus S1-36.</title>
        <authorList>
            <person name="Du Z.-J."/>
            <person name="Shi M.-J."/>
        </authorList>
    </citation>
    <scope>NUCLEOTIDE SEQUENCE [LARGE SCALE GENOMIC DNA]</scope>
    <source>
        <strain evidence="2 3">S1-36</strain>
    </source>
</reference>
<dbReference type="RefSeq" id="WP_084198431.1">
    <property type="nucleotide sequence ID" value="NZ_BMYL01000003.1"/>
</dbReference>
<feature type="transmembrane region" description="Helical" evidence="1">
    <location>
        <begin position="270"/>
        <end position="294"/>
    </location>
</feature>
<feature type="transmembrane region" description="Helical" evidence="1">
    <location>
        <begin position="238"/>
        <end position="258"/>
    </location>
</feature>
<dbReference type="EMBL" id="PKUR01000003">
    <property type="protein sequence ID" value="PLW85675.1"/>
    <property type="molecule type" value="Genomic_DNA"/>
</dbReference>
<accession>A0AAP8MD86</accession>
<feature type="transmembrane region" description="Helical" evidence="1">
    <location>
        <begin position="82"/>
        <end position="102"/>
    </location>
</feature>
<organism evidence="2 3">
    <name type="scientific">Halioglobus japonicus</name>
    <dbReference type="NCBI Taxonomy" id="930805"/>
    <lineage>
        <taxon>Bacteria</taxon>
        <taxon>Pseudomonadati</taxon>
        <taxon>Pseudomonadota</taxon>
        <taxon>Gammaproteobacteria</taxon>
        <taxon>Cellvibrionales</taxon>
        <taxon>Halieaceae</taxon>
        <taxon>Halioglobus</taxon>
    </lineage>
</organism>
<keyword evidence="1" id="KW-1133">Transmembrane helix</keyword>
<dbReference type="Pfam" id="PF12412">
    <property type="entry name" value="DUF3667"/>
    <property type="match status" value="1"/>
</dbReference>
<protein>
    <submittedName>
        <fullName evidence="2">DUF3667 domain-containing protein</fullName>
    </submittedName>
</protein>